<dbReference type="Proteomes" id="UP000278078">
    <property type="component" value="Chromosome"/>
</dbReference>
<dbReference type="GO" id="GO:0000976">
    <property type="term" value="F:transcription cis-regulatory region binding"/>
    <property type="evidence" value="ECO:0007669"/>
    <property type="project" value="TreeGrafter"/>
</dbReference>
<dbReference type="PANTHER" id="PTHR30055:SF234">
    <property type="entry name" value="HTH-TYPE TRANSCRIPTIONAL REGULATOR BETI"/>
    <property type="match status" value="1"/>
</dbReference>
<dbReference type="InterPro" id="IPR009057">
    <property type="entry name" value="Homeodomain-like_sf"/>
</dbReference>
<dbReference type="SMR" id="A0A448BK54"/>
<dbReference type="SUPFAM" id="SSF48498">
    <property type="entry name" value="Tetracyclin repressor-like, C-terminal domain"/>
    <property type="match status" value="1"/>
</dbReference>
<dbReference type="InterPro" id="IPR050109">
    <property type="entry name" value="HTH-type_TetR-like_transc_reg"/>
</dbReference>
<accession>A0A448BK54</accession>
<sequence>MSTRRRTPRSDGESTRARILEVAGRLFAQHGYANTASKAICEEAGADLAAINYHFGSRDALYKAVLVEGHKQFVSLHDLRELADSALPPETKLERFINAIVSRLLDDRSWQSKVCAREILAPTAHFASLIREEVMPKFEALERIIGEITGLPRHDPALSRCVISIIAPCLMLMVIDRDQSSPMQAILLHDADALKNHLNLFARSGLEAIRRHHDPS</sequence>
<evidence type="ECO:0000256" key="1">
    <source>
        <dbReference type="ARBA" id="ARBA00023015"/>
    </source>
</evidence>
<organism evidence="6 7">
    <name type="scientific">Pseudomonas fluorescens</name>
    <dbReference type="NCBI Taxonomy" id="294"/>
    <lineage>
        <taxon>Bacteria</taxon>
        <taxon>Pseudomonadati</taxon>
        <taxon>Pseudomonadota</taxon>
        <taxon>Gammaproteobacteria</taxon>
        <taxon>Pseudomonadales</taxon>
        <taxon>Pseudomonadaceae</taxon>
        <taxon>Pseudomonas</taxon>
    </lineage>
</organism>
<dbReference type="Pfam" id="PF00440">
    <property type="entry name" value="TetR_N"/>
    <property type="match status" value="1"/>
</dbReference>
<evidence type="ECO:0000313" key="6">
    <source>
        <dbReference type="EMBL" id="VEE45692.1"/>
    </source>
</evidence>
<evidence type="ECO:0000259" key="5">
    <source>
        <dbReference type="PROSITE" id="PS50977"/>
    </source>
</evidence>
<dbReference type="InterPro" id="IPR001647">
    <property type="entry name" value="HTH_TetR"/>
</dbReference>
<dbReference type="EMBL" id="LR134300">
    <property type="protein sequence ID" value="VEE45692.1"/>
    <property type="molecule type" value="Genomic_DNA"/>
</dbReference>
<dbReference type="PROSITE" id="PS50977">
    <property type="entry name" value="HTH_TETR_2"/>
    <property type="match status" value="1"/>
</dbReference>
<feature type="DNA-binding region" description="H-T-H motif" evidence="4">
    <location>
        <begin position="36"/>
        <end position="55"/>
    </location>
</feature>
<evidence type="ECO:0000256" key="4">
    <source>
        <dbReference type="PROSITE-ProRule" id="PRU00335"/>
    </source>
</evidence>
<dbReference type="GO" id="GO:0003700">
    <property type="term" value="F:DNA-binding transcription factor activity"/>
    <property type="evidence" value="ECO:0007669"/>
    <property type="project" value="TreeGrafter"/>
</dbReference>
<keyword evidence="3" id="KW-0804">Transcription</keyword>
<dbReference type="InterPro" id="IPR036271">
    <property type="entry name" value="Tet_transcr_reg_TetR-rel_C_sf"/>
</dbReference>
<name>A0A448BK54_PSEFL</name>
<evidence type="ECO:0000313" key="7">
    <source>
        <dbReference type="Proteomes" id="UP000278078"/>
    </source>
</evidence>
<evidence type="ECO:0000256" key="3">
    <source>
        <dbReference type="ARBA" id="ARBA00023163"/>
    </source>
</evidence>
<gene>
    <name evidence="6" type="primary">pltZ</name>
    <name evidence="6" type="ORF">NCTC10783_01549</name>
</gene>
<dbReference type="InterPro" id="IPR015292">
    <property type="entry name" value="Tscrpt_reg_YbiH_C"/>
</dbReference>
<evidence type="ECO:0000256" key="2">
    <source>
        <dbReference type="ARBA" id="ARBA00023125"/>
    </source>
</evidence>
<keyword evidence="2 4" id="KW-0238">DNA-binding</keyword>
<dbReference type="Gene3D" id="1.10.10.60">
    <property type="entry name" value="Homeodomain-like"/>
    <property type="match status" value="1"/>
</dbReference>
<reference evidence="6 7" key="1">
    <citation type="submission" date="2018-12" db="EMBL/GenBank/DDBJ databases">
        <authorList>
            <consortium name="Pathogen Informatics"/>
        </authorList>
    </citation>
    <scope>NUCLEOTIDE SEQUENCE [LARGE SCALE GENOMIC DNA]</scope>
    <source>
        <strain evidence="6 7">NCTC10783</strain>
    </source>
</reference>
<dbReference type="AlphaFoldDB" id="A0A448BK54"/>
<protein>
    <submittedName>
        <fullName evidence="6">PltZ</fullName>
    </submittedName>
</protein>
<dbReference type="PANTHER" id="PTHR30055">
    <property type="entry name" value="HTH-TYPE TRANSCRIPTIONAL REGULATOR RUTR"/>
    <property type="match status" value="1"/>
</dbReference>
<feature type="domain" description="HTH tetR-type" evidence="5">
    <location>
        <begin position="13"/>
        <end position="73"/>
    </location>
</feature>
<keyword evidence="1" id="KW-0805">Transcription regulation</keyword>
<dbReference type="SUPFAM" id="SSF46689">
    <property type="entry name" value="Homeodomain-like"/>
    <property type="match status" value="1"/>
</dbReference>
<proteinExistence type="predicted"/>
<dbReference type="Pfam" id="PF09209">
    <property type="entry name" value="CecR_C"/>
    <property type="match status" value="1"/>
</dbReference>
<dbReference type="PRINTS" id="PR00455">
    <property type="entry name" value="HTHTETR"/>
</dbReference>
<dbReference type="Gene3D" id="1.10.357.10">
    <property type="entry name" value="Tetracycline Repressor, domain 2"/>
    <property type="match status" value="1"/>
</dbReference>